<dbReference type="KEGG" id="fgi:OP10G_3510"/>
<dbReference type="HOGENOM" id="CLU_1862212_0_0_0"/>
<dbReference type="EMBL" id="CP007139">
    <property type="protein sequence ID" value="AIE86878.1"/>
    <property type="molecule type" value="Genomic_DNA"/>
</dbReference>
<organism evidence="2 3">
    <name type="scientific">Fimbriimonas ginsengisoli Gsoil 348</name>
    <dbReference type="NCBI Taxonomy" id="661478"/>
    <lineage>
        <taxon>Bacteria</taxon>
        <taxon>Bacillati</taxon>
        <taxon>Armatimonadota</taxon>
        <taxon>Fimbriimonadia</taxon>
        <taxon>Fimbriimonadales</taxon>
        <taxon>Fimbriimonadaceae</taxon>
        <taxon>Fimbriimonas</taxon>
    </lineage>
</organism>
<feature type="signal peptide" evidence="1">
    <location>
        <begin position="1"/>
        <end position="20"/>
    </location>
</feature>
<evidence type="ECO:0000313" key="3">
    <source>
        <dbReference type="Proteomes" id="UP000027982"/>
    </source>
</evidence>
<keyword evidence="3" id="KW-1185">Reference proteome</keyword>
<dbReference type="STRING" id="661478.OP10G_3510"/>
<dbReference type="PROSITE" id="PS51257">
    <property type="entry name" value="PROKAR_LIPOPROTEIN"/>
    <property type="match status" value="1"/>
</dbReference>
<keyword evidence="1" id="KW-0732">Signal</keyword>
<dbReference type="Proteomes" id="UP000027982">
    <property type="component" value="Chromosome"/>
</dbReference>
<evidence type="ECO:0000313" key="2">
    <source>
        <dbReference type="EMBL" id="AIE86878.1"/>
    </source>
</evidence>
<reference evidence="2 3" key="1">
    <citation type="journal article" date="2014" name="PLoS ONE">
        <title>The first complete genome sequence of the class fimbriimonadia in the phylum armatimonadetes.</title>
        <authorList>
            <person name="Hu Z.Y."/>
            <person name="Wang Y.Z."/>
            <person name="Im W.T."/>
            <person name="Wang S.Y."/>
            <person name="Zhao G.P."/>
            <person name="Zheng H.J."/>
            <person name="Quan Z.X."/>
        </authorList>
    </citation>
    <scope>NUCLEOTIDE SEQUENCE [LARGE SCALE GENOMIC DNA]</scope>
    <source>
        <strain evidence="2">Gsoil 348</strain>
    </source>
</reference>
<evidence type="ECO:0000256" key="1">
    <source>
        <dbReference type="SAM" id="SignalP"/>
    </source>
</evidence>
<gene>
    <name evidence="2" type="ORF">OP10G_3510</name>
</gene>
<dbReference type="RefSeq" id="WP_025229190.1">
    <property type="nucleotide sequence ID" value="NZ_CP007139.1"/>
</dbReference>
<accession>A0A068NTJ6</accession>
<sequence>MTYRPLLPLLFAGLLSGCSALEDKKPTAQDLSKGLPGKWTVQADSYTADWTFYADGKFAYERKQNVSEAKVDGTYEQTGNTVKLMPNAVKATGPHYEADLLKSQVINPSTITLTWKGKDDFDASLTTADQTLHFRRR</sequence>
<evidence type="ECO:0008006" key="4">
    <source>
        <dbReference type="Google" id="ProtNLM"/>
    </source>
</evidence>
<feature type="chain" id="PRO_5001651916" description="Lipocalin-like domain-containing protein" evidence="1">
    <location>
        <begin position="21"/>
        <end position="137"/>
    </location>
</feature>
<dbReference type="AlphaFoldDB" id="A0A068NTJ6"/>
<name>A0A068NTJ6_FIMGI</name>
<proteinExistence type="predicted"/>
<protein>
    <recommendedName>
        <fullName evidence="4">Lipocalin-like domain-containing protein</fullName>
    </recommendedName>
</protein>